<dbReference type="AlphaFoldDB" id="A0A9Q0EY32"/>
<dbReference type="Proteomes" id="UP001148018">
    <property type="component" value="Unassembled WGS sequence"/>
</dbReference>
<protein>
    <submittedName>
        <fullName evidence="2">Uncharacterized protein</fullName>
    </submittedName>
</protein>
<evidence type="ECO:0000313" key="2">
    <source>
        <dbReference type="EMBL" id="KAJ3613955.1"/>
    </source>
</evidence>
<evidence type="ECO:0000313" key="3">
    <source>
        <dbReference type="Proteomes" id="UP001148018"/>
    </source>
</evidence>
<evidence type="ECO:0000256" key="1">
    <source>
        <dbReference type="SAM" id="MobiDB-lite"/>
    </source>
</evidence>
<sequence>MHGTGDPYAHECWVRLISGGGPTVCFTLAGRGRSAASLWSCSEVWLQERRSEQHAVRLSLFIREEMKLQPQPHIDSLICGPRCFREVRKRGKKQWKPKMPTKHAAPTPPTPTG</sequence>
<dbReference type="EMBL" id="JANIIK010000034">
    <property type="protein sequence ID" value="KAJ3613955.1"/>
    <property type="molecule type" value="Genomic_DNA"/>
</dbReference>
<feature type="region of interest" description="Disordered" evidence="1">
    <location>
        <begin position="90"/>
        <end position="113"/>
    </location>
</feature>
<comment type="caution">
    <text evidence="2">The sequence shown here is derived from an EMBL/GenBank/DDBJ whole genome shotgun (WGS) entry which is preliminary data.</text>
</comment>
<proteinExistence type="predicted"/>
<reference evidence="2" key="1">
    <citation type="submission" date="2022-07" db="EMBL/GenBank/DDBJ databases">
        <title>Chromosome-level genome of Muraenolepis orangiensis.</title>
        <authorList>
            <person name="Kim J."/>
        </authorList>
    </citation>
    <scope>NUCLEOTIDE SEQUENCE</scope>
    <source>
        <strain evidence="2">KU_S4_2022</strain>
        <tissue evidence="2">Muscle</tissue>
    </source>
</reference>
<gene>
    <name evidence="2" type="ORF">NHX12_017533</name>
</gene>
<feature type="compositionally biased region" description="Basic residues" evidence="1">
    <location>
        <begin position="90"/>
        <end position="101"/>
    </location>
</feature>
<dbReference type="OrthoDB" id="8959175at2759"/>
<keyword evidence="3" id="KW-1185">Reference proteome</keyword>
<organism evidence="2 3">
    <name type="scientific">Muraenolepis orangiensis</name>
    <name type="common">Patagonian moray cod</name>
    <dbReference type="NCBI Taxonomy" id="630683"/>
    <lineage>
        <taxon>Eukaryota</taxon>
        <taxon>Metazoa</taxon>
        <taxon>Chordata</taxon>
        <taxon>Craniata</taxon>
        <taxon>Vertebrata</taxon>
        <taxon>Euteleostomi</taxon>
        <taxon>Actinopterygii</taxon>
        <taxon>Neopterygii</taxon>
        <taxon>Teleostei</taxon>
        <taxon>Neoteleostei</taxon>
        <taxon>Acanthomorphata</taxon>
        <taxon>Zeiogadaria</taxon>
        <taxon>Gadariae</taxon>
        <taxon>Gadiformes</taxon>
        <taxon>Muraenolepidoidei</taxon>
        <taxon>Muraenolepididae</taxon>
        <taxon>Muraenolepis</taxon>
    </lineage>
</organism>
<name>A0A9Q0EY32_9TELE</name>
<accession>A0A9Q0EY32</accession>